<gene>
    <name evidence="2" type="ORF">IHQ72_18270</name>
</gene>
<evidence type="ECO:0000313" key="3">
    <source>
        <dbReference type="Proteomes" id="UP001058098"/>
    </source>
</evidence>
<name>A0ABY5R6B9_9HYPH</name>
<organism evidence="2 3">
    <name type="scientific">Mesorhizobium onobrychidis</name>
    <dbReference type="NCBI Taxonomy" id="2775404"/>
    <lineage>
        <taxon>Bacteria</taxon>
        <taxon>Pseudomonadati</taxon>
        <taxon>Pseudomonadota</taxon>
        <taxon>Alphaproteobacteria</taxon>
        <taxon>Hyphomicrobiales</taxon>
        <taxon>Phyllobacteriaceae</taxon>
        <taxon>Mesorhizobium</taxon>
    </lineage>
</organism>
<dbReference type="EMBL" id="CP062229">
    <property type="protein sequence ID" value="UVC19041.1"/>
    <property type="molecule type" value="Genomic_DNA"/>
</dbReference>
<keyword evidence="3" id="KW-1185">Reference proteome</keyword>
<dbReference type="InterPro" id="IPR027373">
    <property type="entry name" value="RHH_dom"/>
</dbReference>
<dbReference type="Gene3D" id="1.10.3990.20">
    <property type="entry name" value="protein bp1543"/>
    <property type="match status" value="1"/>
</dbReference>
<feature type="domain" description="Ribbon-helix-helix" evidence="1">
    <location>
        <begin position="2"/>
        <end position="43"/>
    </location>
</feature>
<dbReference type="Pfam" id="PF13467">
    <property type="entry name" value="RHH_4"/>
    <property type="match status" value="1"/>
</dbReference>
<sequence>MVHKSMTIERVQTGVRLEKRLVKVLKALAEHRDMSLGDLIEGIVLHAFEGQTPFSPTTLETIGQLKRIYGLELSAADSHRLAETSGEDE</sequence>
<protein>
    <submittedName>
        <fullName evidence="2">Ribbon-helix-helix domain-containing protein</fullName>
    </submittedName>
</protein>
<evidence type="ECO:0000259" key="1">
    <source>
        <dbReference type="Pfam" id="PF13467"/>
    </source>
</evidence>
<proteinExistence type="predicted"/>
<accession>A0ABY5R6B9</accession>
<dbReference type="Proteomes" id="UP001058098">
    <property type="component" value="Chromosome"/>
</dbReference>
<dbReference type="InterPro" id="IPR038268">
    <property type="entry name" value="RHH_sf"/>
</dbReference>
<reference evidence="2" key="1">
    <citation type="submission" date="2020-09" db="EMBL/GenBank/DDBJ databases">
        <title>Rhizobia associated with sainfoin plants.</title>
        <authorList>
            <person name="Asharfi S."/>
            <person name="Kuzmanovic N."/>
            <person name="Bunk B."/>
            <person name="Sproeer C."/>
            <person name="Becker M."/>
            <person name="Thuenen T."/>
        </authorList>
    </citation>
    <scope>NUCLEOTIDE SEQUENCE</scope>
    <source>
        <strain evidence="2">OM4</strain>
    </source>
</reference>
<evidence type="ECO:0000313" key="2">
    <source>
        <dbReference type="EMBL" id="UVC19041.1"/>
    </source>
</evidence>